<dbReference type="EC" id="3.2.1.141" evidence="4 13"/>
<dbReference type="InterPro" id="IPR012768">
    <property type="entry name" value="Trehalose_TreZ"/>
</dbReference>
<evidence type="ECO:0000313" key="17">
    <source>
        <dbReference type="Proteomes" id="UP001367030"/>
    </source>
</evidence>
<dbReference type="PIRSF" id="PIRSF006337">
    <property type="entry name" value="Trehalose_TreZ"/>
    <property type="match status" value="1"/>
</dbReference>
<keyword evidence="17" id="KW-1185">Reference proteome</keyword>
<evidence type="ECO:0000256" key="11">
    <source>
        <dbReference type="ARBA" id="ARBA00033284"/>
    </source>
</evidence>
<organism evidence="16 17">
    <name type="scientific">Variovorax robiniae</name>
    <dbReference type="NCBI Taxonomy" id="1836199"/>
    <lineage>
        <taxon>Bacteria</taxon>
        <taxon>Pseudomonadati</taxon>
        <taxon>Pseudomonadota</taxon>
        <taxon>Betaproteobacteria</taxon>
        <taxon>Burkholderiales</taxon>
        <taxon>Comamonadaceae</taxon>
        <taxon>Variovorax</taxon>
    </lineage>
</organism>
<dbReference type="InterPro" id="IPR044901">
    <property type="entry name" value="Trehalose_TreZ_E-set_sf"/>
</dbReference>
<evidence type="ECO:0000256" key="7">
    <source>
        <dbReference type="ARBA" id="ARBA00022801"/>
    </source>
</evidence>
<accession>A0ABU8X2T8</accession>
<keyword evidence="8" id="KW-0119">Carbohydrate metabolism</keyword>
<evidence type="ECO:0000256" key="5">
    <source>
        <dbReference type="ARBA" id="ARBA00015938"/>
    </source>
</evidence>
<keyword evidence="6" id="KW-0963">Cytoplasm</keyword>
<evidence type="ECO:0000313" key="16">
    <source>
        <dbReference type="EMBL" id="MEJ8853964.1"/>
    </source>
</evidence>
<comment type="pathway">
    <text evidence="2 14">Glycan biosynthesis; trehalose biosynthesis.</text>
</comment>
<dbReference type="SMART" id="SM00642">
    <property type="entry name" value="Aamy"/>
    <property type="match status" value="1"/>
</dbReference>
<dbReference type="Gene3D" id="2.60.40.10">
    <property type="entry name" value="Immunoglobulins"/>
    <property type="match status" value="1"/>
</dbReference>
<protein>
    <recommendedName>
        <fullName evidence="5 13">Malto-oligosyltrehalose trehalohydrolase</fullName>
        <shortName evidence="14">MTHase</shortName>
        <ecNumber evidence="4 13">3.2.1.141</ecNumber>
    </recommendedName>
    <alternativeName>
        <fullName evidence="11 14">4-alpha-D-((1-&gt;4)-alpha-D-glucano)trehalose trehalohydrolase</fullName>
    </alternativeName>
    <alternativeName>
        <fullName evidence="10 14">Maltooligosyl trehalose trehalohydrolase</fullName>
    </alternativeName>
</protein>
<evidence type="ECO:0000256" key="9">
    <source>
        <dbReference type="ARBA" id="ARBA00023295"/>
    </source>
</evidence>
<evidence type="ECO:0000256" key="8">
    <source>
        <dbReference type="ARBA" id="ARBA00023277"/>
    </source>
</evidence>
<keyword evidence="9 14" id="KW-0326">Glycosidase</keyword>
<dbReference type="Pfam" id="PF11941">
    <property type="entry name" value="DUF3459"/>
    <property type="match status" value="1"/>
</dbReference>
<comment type="subcellular location">
    <subcellularLocation>
        <location evidence="1">Cytoplasm</location>
    </subcellularLocation>
</comment>
<evidence type="ECO:0000256" key="1">
    <source>
        <dbReference type="ARBA" id="ARBA00004496"/>
    </source>
</evidence>
<comment type="caution">
    <text evidence="16">The sequence shown here is derived from an EMBL/GenBank/DDBJ whole genome shotgun (WGS) entry which is preliminary data.</text>
</comment>
<dbReference type="PANTHER" id="PTHR43651">
    <property type="entry name" value="1,4-ALPHA-GLUCAN-BRANCHING ENZYME"/>
    <property type="match status" value="1"/>
</dbReference>
<keyword evidence="7 14" id="KW-0378">Hydrolase</keyword>
<name>A0ABU8X2T8_9BURK</name>
<gene>
    <name evidence="16" type="primary">treZ</name>
    <name evidence="16" type="ORF">WKW79_05260</name>
</gene>
<dbReference type="NCBIfam" id="TIGR02402">
    <property type="entry name" value="trehalose_TreZ"/>
    <property type="match status" value="1"/>
</dbReference>
<sequence>MPFGATVLDAGVRFSYWAPDAPHIALELGTEKPIVMKRKPHGWHRLDVAQARAGDRYRFCLPDGTRVPDPASRRNPDDVHGASEVVDPRSYAWHDDPWRGRPWTEAIIYELHIGTFTPEGTFAAARKHLIDLAALGITVVEIMPVAASPGHRGWGYDGVLQFAPDASYGTPDDLKAFVNAAHDLGLMVLLDVVYNHFGPEGNYLHAGSPHFFNAAHQTPWGSAINYDGEQARTVRDFFVHNALFWVEEYRFDGLRMDAIHAIRDDSRPDIVEEICSALRNGPGRERHVHIVLENDANGARYLARDAAGKPLAATAQWNDDLHHAAHVLVTGDTDGYYADYADNPLGHFGRALAEGFVFQGQASAFRSGELRGEPSTHLPSNAFVSFLQTHDQVGNRAFGDRIDALADPALLRAAYACLLLSPHVPMLFMGEEYAASTPFLYFCDFGHELAAAVSAGRRAEFGKFAAFADEAARARIPDPNATSTFEASKLNWQERLHGPHRDFLAFISELLAIRRRMVVPHLATQRGGGQHWCEGDILRLDWSLNGARLRMLANFGKKPATGVQPILGQTIYATGLVPSGHNETLRLAPGAVCVTLQEMNHG</sequence>
<dbReference type="Pfam" id="PF00128">
    <property type="entry name" value="Alpha-amylase"/>
    <property type="match status" value="1"/>
</dbReference>
<proteinExistence type="inferred from homology"/>
<dbReference type="GO" id="GO:0033942">
    <property type="term" value="F:4-alpha-D-(1-&gt;4)-alpha-D-glucanotrehalose trehalohydrolase activity"/>
    <property type="evidence" value="ECO:0007669"/>
    <property type="project" value="UniProtKB-EC"/>
</dbReference>
<comment type="similarity">
    <text evidence="3 14">Belongs to the glycosyl hydrolase 13 family.</text>
</comment>
<dbReference type="SUPFAM" id="SSF51445">
    <property type="entry name" value="(Trans)glycosidases"/>
    <property type="match status" value="1"/>
</dbReference>
<dbReference type="Proteomes" id="UP001367030">
    <property type="component" value="Unassembled WGS sequence"/>
</dbReference>
<dbReference type="InterPro" id="IPR013783">
    <property type="entry name" value="Ig-like_fold"/>
</dbReference>
<comment type="catalytic activity">
    <reaction evidence="12 14">
        <text>hydrolysis of (1-&gt;4)-alpha-D-glucosidic linkage in 4-alpha-D-[(1-&gt;4)-alpha-D-glucanosyl]n trehalose to yield trehalose and (1-&gt;4)-alpha-D-glucan.</text>
        <dbReference type="EC" id="3.2.1.141"/>
    </reaction>
</comment>
<evidence type="ECO:0000256" key="4">
    <source>
        <dbReference type="ARBA" id="ARBA00012268"/>
    </source>
</evidence>
<dbReference type="PANTHER" id="PTHR43651:SF11">
    <property type="entry name" value="MALTO-OLIGOSYLTREHALOSE TREHALOHYDROLASE"/>
    <property type="match status" value="1"/>
</dbReference>
<feature type="domain" description="Glycosyl hydrolase family 13 catalytic" evidence="15">
    <location>
        <begin position="85"/>
        <end position="457"/>
    </location>
</feature>
<dbReference type="CDD" id="cd11325">
    <property type="entry name" value="AmyAc_GTHase"/>
    <property type="match status" value="1"/>
</dbReference>
<reference evidence="16 17" key="1">
    <citation type="submission" date="2024-03" db="EMBL/GenBank/DDBJ databases">
        <title>Novel species of the genus Variovorax.</title>
        <authorList>
            <person name="Liu Q."/>
            <person name="Xin Y.-H."/>
        </authorList>
    </citation>
    <scope>NUCLEOTIDE SEQUENCE [LARGE SCALE GENOMIC DNA]</scope>
    <source>
        <strain evidence="16 17">KACC 18901</strain>
    </source>
</reference>
<evidence type="ECO:0000256" key="6">
    <source>
        <dbReference type="ARBA" id="ARBA00022490"/>
    </source>
</evidence>
<evidence type="ECO:0000256" key="13">
    <source>
        <dbReference type="NCBIfam" id="TIGR02402"/>
    </source>
</evidence>
<dbReference type="Gene3D" id="3.20.20.80">
    <property type="entry name" value="Glycosidases"/>
    <property type="match status" value="1"/>
</dbReference>
<evidence type="ECO:0000256" key="12">
    <source>
        <dbReference type="ARBA" id="ARBA00034013"/>
    </source>
</evidence>
<dbReference type="SUPFAM" id="SSF81296">
    <property type="entry name" value="E set domains"/>
    <property type="match status" value="1"/>
</dbReference>
<evidence type="ECO:0000256" key="10">
    <source>
        <dbReference type="ARBA" id="ARBA00032057"/>
    </source>
</evidence>
<dbReference type="CDD" id="cd02853">
    <property type="entry name" value="E_set_MTHase_like_N"/>
    <property type="match status" value="1"/>
</dbReference>
<dbReference type="EMBL" id="JBBKZS010000002">
    <property type="protein sequence ID" value="MEJ8853964.1"/>
    <property type="molecule type" value="Genomic_DNA"/>
</dbReference>
<dbReference type="Gene3D" id="1.10.10.760">
    <property type="entry name" value="E-set domains of sugar-utilizing enzymes"/>
    <property type="match status" value="1"/>
</dbReference>
<dbReference type="InterPro" id="IPR022567">
    <property type="entry name" value="DUF3459"/>
</dbReference>
<dbReference type="InterPro" id="IPR017853">
    <property type="entry name" value="GH"/>
</dbReference>
<dbReference type="RefSeq" id="WP_340334060.1">
    <property type="nucleotide sequence ID" value="NZ_JBBKZS010000002.1"/>
</dbReference>
<dbReference type="InterPro" id="IPR014756">
    <property type="entry name" value="Ig_E-set"/>
</dbReference>
<evidence type="ECO:0000256" key="2">
    <source>
        <dbReference type="ARBA" id="ARBA00005199"/>
    </source>
</evidence>
<evidence type="ECO:0000256" key="3">
    <source>
        <dbReference type="ARBA" id="ARBA00008061"/>
    </source>
</evidence>
<dbReference type="InterPro" id="IPR006047">
    <property type="entry name" value="GH13_cat_dom"/>
</dbReference>
<evidence type="ECO:0000259" key="15">
    <source>
        <dbReference type="SMART" id="SM00642"/>
    </source>
</evidence>
<evidence type="ECO:0000256" key="14">
    <source>
        <dbReference type="PIRNR" id="PIRNR006337"/>
    </source>
</evidence>